<organism evidence="1 2">
    <name type="scientific">phage Lak_Megaphage_Sonny</name>
    <dbReference type="NCBI Taxonomy" id="3109229"/>
    <lineage>
        <taxon>Viruses</taxon>
        <taxon>Duplodnaviria</taxon>
        <taxon>Heunggongvirae</taxon>
        <taxon>Uroviricota</taxon>
        <taxon>Caudoviricetes</taxon>
        <taxon>Caudoviricetes code 15 clade</taxon>
    </lineage>
</organism>
<protein>
    <submittedName>
        <fullName evidence="1">Uncharacterized protein</fullName>
    </submittedName>
</protein>
<name>A0ABZ0Z2C2_9CAUD</name>
<proteinExistence type="predicted"/>
<keyword evidence="2" id="KW-1185">Reference proteome</keyword>
<reference evidence="1 2" key="1">
    <citation type="submission" date="2023-11" db="EMBL/GenBank/DDBJ databases">
        <authorList>
            <person name="Cook R."/>
            <person name="Crisci M."/>
            <person name="Pye H."/>
            <person name="Adriaenssens E."/>
            <person name="Santini J."/>
        </authorList>
    </citation>
    <scope>NUCLEOTIDE SEQUENCE [LARGE SCALE GENOMIC DNA]</scope>
    <source>
        <strain evidence="1">Lak_Megaphage_Sonny</strain>
    </source>
</reference>
<dbReference type="EMBL" id="OR769223">
    <property type="protein sequence ID" value="WQJ53349.1"/>
    <property type="molecule type" value="Genomic_DNA"/>
</dbReference>
<dbReference type="Proteomes" id="UP001358193">
    <property type="component" value="Segment"/>
</dbReference>
<sequence length="73" mass="8721">MEIKESKLSQIQREFNKIKQPLIEYIHKSGNFSEKQAEMIFDKAWEEGHAYGIKEVQICIDDIIEWLSDFMQN</sequence>
<evidence type="ECO:0000313" key="2">
    <source>
        <dbReference type="Proteomes" id="UP001358193"/>
    </source>
</evidence>
<accession>A0ABZ0Z2C2</accession>
<evidence type="ECO:0000313" key="1">
    <source>
        <dbReference type="EMBL" id="WQJ53349.1"/>
    </source>
</evidence>